<proteinExistence type="predicted"/>
<dbReference type="CDD" id="cd00077">
    <property type="entry name" value="HDc"/>
    <property type="match status" value="1"/>
</dbReference>
<reference evidence="2 3" key="1">
    <citation type="submission" date="2019-09" db="EMBL/GenBank/DDBJ databases">
        <title>High taxonomic diversity of Micromonospora strains isolated from Medicago sativa nodules in different geographical locations.</title>
        <authorList>
            <person name="Martinez-Hidalgo P."/>
            <person name="Flores-Felix J.D."/>
            <person name="Velazquez E."/>
            <person name="Brau L."/>
            <person name="Trujillo M.E."/>
            <person name="Martinez-Molina E."/>
        </authorList>
    </citation>
    <scope>NUCLEOTIDE SEQUENCE [LARGE SCALE GENOMIC DNA]</scope>
    <source>
        <strain evidence="2 3">ALFB5</strain>
    </source>
</reference>
<dbReference type="Gene3D" id="1.10.3210.10">
    <property type="entry name" value="Hypothetical protein af1432"/>
    <property type="match status" value="1"/>
</dbReference>
<dbReference type="EMBL" id="WAAR01000157">
    <property type="protein sequence ID" value="KAB1107474.1"/>
    <property type="molecule type" value="Genomic_DNA"/>
</dbReference>
<dbReference type="NCBIfam" id="TIGR00277">
    <property type="entry name" value="HDIG"/>
    <property type="match status" value="1"/>
</dbReference>
<evidence type="ECO:0000313" key="2">
    <source>
        <dbReference type="EMBL" id="KAB1107474.1"/>
    </source>
</evidence>
<feature type="domain" description="HD" evidence="1">
    <location>
        <begin position="23"/>
        <end position="99"/>
    </location>
</feature>
<dbReference type="InterPro" id="IPR003607">
    <property type="entry name" value="HD/PDEase_dom"/>
</dbReference>
<sequence>MNRLADRAAQLAEQCLSAALPRRWRHVQAVGAKAESLGRLVGDDAELLAAAGWLHDIGYAPNIADTGFHALDGARWLLQQGFEPRLASLVAHHSCASYEAEERGLKTALMAEFPLEQSPTSDALWFADMTTGPDGQDLPVDERLAEIRERYGPDDLVTRFWVKAEAPLLEAIRRTEERLTA</sequence>
<accession>A0ABQ6U9T3</accession>
<evidence type="ECO:0000313" key="3">
    <source>
        <dbReference type="Proteomes" id="UP000471364"/>
    </source>
</evidence>
<dbReference type="SUPFAM" id="SSF109604">
    <property type="entry name" value="HD-domain/PDEase-like"/>
    <property type="match status" value="1"/>
</dbReference>
<keyword evidence="3" id="KW-1185">Reference proteome</keyword>
<dbReference type="Proteomes" id="UP000471364">
    <property type="component" value="Unassembled WGS sequence"/>
</dbReference>
<dbReference type="InterPro" id="IPR006674">
    <property type="entry name" value="HD_domain"/>
</dbReference>
<comment type="caution">
    <text evidence="2">The sequence shown here is derived from an EMBL/GenBank/DDBJ whole genome shotgun (WGS) entry which is preliminary data.</text>
</comment>
<protein>
    <submittedName>
        <fullName evidence="2">HDIG domain-containing protein</fullName>
    </submittedName>
</protein>
<dbReference type="InterPro" id="IPR006675">
    <property type="entry name" value="HDIG_dom"/>
</dbReference>
<name>A0ABQ6U9T3_9ACTN</name>
<gene>
    <name evidence="2" type="ORF">F6X54_26520</name>
</gene>
<dbReference type="Pfam" id="PF01966">
    <property type="entry name" value="HD"/>
    <property type="match status" value="1"/>
</dbReference>
<evidence type="ECO:0000259" key="1">
    <source>
        <dbReference type="Pfam" id="PF01966"/>
    </source>
</evidence>
<organism evidence="2 3">
    <name type="scientific">Micromonospora aurantiaca</name>
    <name type="common">nom. illeg.</name>
    <dbReference type="NCBI Taxonomy" id="47850"/>
    <lineage>
        <taxon>Bacteria</taxon>
        <taxon>Bacillati</taxon>
        <taxon>Actinomycetota</taxon>
        <taxon>Actinomycetes</taxon>
        <taxon>Micromonosporales</taxon>
        <taxon>Micromonosporaceae</taxon>
        <taxon>Micromonospora</taxon>
    </lineage>
</organism>